<comment type="caution">
    <text evidence="1">The sequence shown here is derived from an EMBL/GenBank/DDBJ whole genome shotgun (WGS) entry which is preliminary data.</text>
</comment>
<sequence>MVAGLGRKLIEGDHSTTPLVLQVGWFAMSKCQSVLIIS</sequence>
<reference evidence="1 2" key="1">
    <citation type="journal article" date="2011" name="Stand. Genomic Sci.">
        <title>Non-contiguous finished genome sequence and contextual data of the filamentous soil bacterium Ktedonobacter racemifer type strain (SOSP1-21).</title>
        <authorList>
            <person name="Chang Y.J."/>
            <person name="Land M."/>
            <person name="Hauser L."/>
            <person name="Chertkov O."/>
            <person name="Del Rio T.G."/>
            <person name="Nolan M."/>
            <person name="Copeland A."/>
            <person name="Tice H."/>
            <person name="Cheng J.F."/>
            <person name="Lucas S."/>
            <person name="Han C."/>
            <person name="Goodwin L."/>
            <person name="Pitluck S."/>
            <person name="Ivanova N."/>
            <person name="Ovchinikova G."/>
            <person name="Pati A."/>
            <person name="Chen A."/>
            <person name="Palaniappan K."/>
            <person name="Mavromatis K."/>
            <person name="Liolios K."/>
            <person name="Brettin T."/>
            <person name="Fiebig A."/>
            <person name="Rohde M."/>
            <person name="Abt B."/>
            <person name="Goker M."/>
            <person name="Detter J.C."/>
            <person name="Woyke T."/>
            <person name="Bristow J."/>
            <person name="Eisen J.A."/>
            <person name="Markowitz V."/>
            <person name="Hugenholtz P."/>
            <person name="Kyrpides N.C."/>
            <person name="Klenk H.P."/>
            <person name="Lapidus A."/>
        </authorList>
    </citation>
    <scope>NUCLEOTIDE SEQUENCE [LARGE SCALE GENOMIC DNA]</scope>
    <source>
        <strain evidence="2">DSM 44963</strain>
    </source>
</reference>
<gene>
    <name evidence="1" type="ORF">Krac_0555</name>
</gene>
<dbReference type="Proteomes" id="UP000004508">
    <property type="component" value="Unassembled WGS sequence"/>
</dbReference>
<protein>
    <submittedName>
        <fullName evidence="1">Uncharacterized protein</fullName>
    </submittedName>
</protein>
<keyword evidence="2" id="KW-1185">Reference proteome</keyword>
<name>D6U806_KTERA</name>
<dbReference type="EMBL" id="ADVG01000005">
    <property type="protein sequence ID" value="EFH80017.1"/>
    <property type="molecule type" value="Genomic_DNA"/>
</dbReference>
<organism evidence="1 2">
    <name type="scientific">Ktedonobacter racemifer DSM 44963</name>
    <dbReference type="NCBI Taxonomy" id="485913"/>
    <lineage>
        <taxon>Bacteria</taxon>
        <taxon>Bacillati</taxon>
        <taxon>Chloroflexota</taxon>
        <taxon>Ktedonobacteria</taxon>
        <taxon>Ktedonobacterales</taxon>
        <taxon>Ktedonobacteraceae</taxon>
        <taxon>Ktedonobacter</taxon>
    </lineage>
</organism>
<proteinExistence type="predicted"/>
<evidence type="ECO:0000313" key="2">
    <source>
        <dbReference type="Proteomes" id="UP000004508"/>
    </source>
</evidence>
<dbReference type="AlphaFoldDB" id="D6U806"/>
<accession>D6U806</accession>
<evidence type="ECO:0000313" key="1">
    <source>
        <dbReference type="EMBL" id="EFH80017.1"/>
    </source>
</evidence>
<dbReference type="InParanoid" id="D6U806"/>